<dbReference type="InterPro" id="IPR052715">
    <property type="entry name" value="RAYT_transposase"/>
</dbReference>
<comment type="caution">
    <text evidence="2">The sequence shown here is derived from an EMBL/GenBank/DDBJ whole genome shotgun (WGS) entry which is preliminary data.</text>
</comment>
<name>A0AB34C030_9PSED</name>
<dbReference type="GO" id="GO:0043565">
    <property type="term" value="F:sequence-specific DNA binding"/>
    <property type="evidence" value="ECO:0007669"/>
    <property type="project" value="TreeGrafter"/>
</dbReference>
<feature type="domain" description="Transposase IS200-like" evidence="1">
    <location>
        <begin position="17"/>
        <end position="131"/>
    </location>
</feature>
<dbReference type="Proteomes" id="UP000323924">
    <property type="component" value="Unassembled WGS sequence"/>
</dbReference>
<gene>
    <name evidence="2" type="ORF">F2A38_25735</name>
</gene>
<dbReference type="RefSeq" id="WP_123572673.1">
    <property type="nucleotide sequence ID" value="NZ_CP118143.1"/>
</dbReference>
<evidence type="ECO:0000313" key="2">
    <source>
        <dbReference type="EMBL" id="KAA5838662.1"/>
    </source>
</evidence>
<dbReference type="GO" id="GO:0004803">
    <property type="term" value="F:transposase activity"/>
    <property type="evidence" value="ECO:0007669"/>
    <property type="project" value="InterPro"/>
</dbReference>
<dbReference type="Gene3D" id="3.30.70.1290">
    <property type="entry name" value="Transposase IS200-like"/>
    <property type="match status" value="1"/>
</dbReference>
<reference evidence="2 3" key="1">
    <citation type="submission" date="2019-09" db="EMBL/GenBank/DDBJ databases">
        <authorList>
            <person name="Vacheron J."/>
            <person name="Dubost A."/>
            <person name="Prigent-Combaret C."/>
            <person name="Muller D."/>
        </authorList>
    </citation>
    <scope>NUCLEOTIDE SEQUENCE [LARGE SCALE GENOMIC DNA]</scope>
    <source>
        <strain evidence="2 3">JV497</strain>
    </source>
</reference>
<accession>A0AB34C030</accession>
<evidence type="ECO:0000313" key="3">
    <source>
        <dbReference type="Proteomes" id="UP000323924"/>
    </source>
</evidence>
<dbReference type="Pfam" id="PF01797">
    <property type="entry name" value="Y1_Tnp"/>
    <property type="match status" value="1"/>
</dbReference>
<proteinExistence type="predicted"/>
<dbReference type="AlphaFoldDB" id="A0AB34C030"/>
<dbReference type="InterPro" id="IPR036515">
    <property type="entry name" value="Transposase_17_sf"/>
</dbReference>
<dbReference type="NCBIfam" id="NF047646">
    <property type="entry name" value="REP_Tyr_transpos"/>
    <property type="match status" value="1"/>
</dbReference>
<dbReference type="EMBL" id="VWPC01000025">
    <property type="protein sequence ID" value="KAA5838662.1"/>
    <property type="molecule type" value="Genomic_DNA"/>
</dbReference>
<dbReference type="PANTHER" id="PTHR36966:SF1">
    <property type="entry name" value="REP-ASSOCIATED TYROSINE TRANSPOSASE"/>
    <property type="match status" value="1"/>
</dbReference>
<dbReference type="PANTHER" id="PTHR36966">
    <property type="entry name" value="REP-ASSOCIATED TYROSINE TRANSPOSASE"/>
    <property type="match status" value="1"/>
</dbReference>
<dbReference type="InterPro" id="IPR002686">
    <property type="entry name" value="Transposase_17"/>
</dbReference>
<dbReference type="GO" id="GO:0006313">
    <property type="term" value="P:DNA transposition"/>
    <property type="evidence" value="ECO:0007669"/>
    <property type="project" value="InterPro"/>
</dbReference>
<dbReference type="SMART" id="SM01321">
    <property type="entry name" value="Y1_Tnp"/>
    <property type="match status" value="1"/>
</dbReference>
<sequence>MLVHSNGYRLLKGRVSEAGRIYSITVVTQQRRPLFHDFRVGRLVVDQLKQVDEADHVRSLAWVVMPDHLHWLFELRDRSLGKVMCRFKSRSSLQINQHFGCQGRLWQKGYHDRALRKEEDLKAIARYIILNPVRAGLVQRPGDYPLWDAIWL</sequence>
<organism evidence="2 3">
    <name type="scientific">Pseudomonas chlororaphis</name>
    <dbReference type="NCBI Taxonomy" id="587753"/>
    <lineage>
        <taxon>Bacteria</taxon>
        <taxon>Pseudomonadati</taxon>
        <taxon>Pseudomonadota</taxon>
        <taxon>Gammaproteobacteria</taxon>
        <taxon>Pseudomonadales</taxon>
        <taxon>Pseudomonadaceae</taxon>
        <taxon>Pseudomonas</taxon>
    </lineage>
</organism>
<protein>
    <submittedName>
        <fullName evidence="2">Transposase</fullName>
    </submittedName>
</protein>
<evidence type="ECO:0000259" key="1">
    <source>
        <dbReference type="SMART" id="SM01321"/>
    </source>
</evidence>
<dbReference type="SUPFAM" id="SSF143422">
    <property type="entry name" value="Transposase IS200-like"/>
    <property type="match status" value="1"/>
</dbReference>